<accession>A0ACB8Q680</accession>
<name>A0ACB8Q680_9AGAM</name>
<organism evidence="1 2">
    <name type="scientific">Vararia minispora EC-137</name>
    <dbReference type="NCBI Taxonomy" id="1314806"/>
    <lineage>
        <taxon>Eukaryota</taxon>
        <taxon>Fungi</taxon>
        <taxon>Dikarya</taxon>
        <taxon>Basidiomycota</taxon>
        <taxon>Agaricomycotina</taxon>
        <taxon>Agaricomycetes</taxon>
        <taxon>Russulales</taxon>
        <taxon>Lachnocladiaceae</taxon>
        <taxon>Vararia</taxon>
    </lineage>
</organism>
<gene>
    <name evidence="1" type="ORF">K488DRAFT_91214</name>
</gene>
<evidence type="ECO:0000313" key="1">
    <source>
        <dbReference type="EMBL" id="KAI0027167.1"/>
    </source>
</evidence>
<evidence type="ECO:0000313" key="2">
    <source>
        <dbReference type="Proteomes" id="UP000814128"/>
    </source>
</evidence>
<comment type="caution">
    <text evidence="1">The sequence shown here is derived from an EMBL/GenBank/DDBJ whole genome shotgun (WGS) entry which is preliminary data.</text>
</comment>
<protein>
    <submittedName>
        <fullName evidence="1">Uncharacterized protein</fullName>
    </submittedName>
</protein>
<dbReference type="Proteomes" id="UP000814128">
    <property type="component" value="Unassembled WGS sequence"/>
</dbReference>
<reference evidence="1" key="2">
    <citation type="journal article" date="2022" name="New Phytol.">
        <title>Evolutionary transition to the ectomycorrhizal habit in the genomes of a hyperdiverse lineage of mushroom-forming fungi.</title>
        <authorList>
            <person name="Looney B."/>
            <person name="Miyauchi S."/>
            <person name="Morin E."/>
            <person name="Drula E."/>
            <person name="Courty P.E."/>
            <person name="Kohler A."/>
            <person name="Kuo A."/>
            <person name="LaButti K."/>
            <person name="Pangilinan J."/>
            <person name="Lipzen A."/>
            <person name="Riley R."/>
            <person name="Andreopoulos W."/>
            <person name="He G."/>
            <person name="Johnson J."/>
            <person name="Nolan M."/>
            <person name="Tritt A."/>
            <person name="Barry K.W."/>
            <person name="Grigoriev I.V."/>
            <person name="Nagy L.G."/>
            <person name="Hibbett D."/>
            <person name="Henrissat B."/>
            <person name="Matheny P.B."/>
            <person name="Labbe J."/>
            <person name="Martin F.M."/>
        </authorList>
    </citation>
    <scope>NUCLEOTIDE SEQUENCE</scope>
    <source>
        <strain evidence="1">EC-137</strain>
    </source>
</reference>
<sequence length="455" mass="50166">MSSLSESASPNSTQLVLDQAVYSATFFATRRLVPVFMAESVAFGVASTGLLLYIYILLRHQHSWKEIAGRAFLSISAYSTLTTHWALTYRYIIDILVGTPFESLGPHGSTALSADFQTYFPLFIGEAFLFGALTALVLIVVVLSLRGDSPNLSGWNKIPFLTVFVMYGLALTHWTIGFSSFMDYYRKYNPSNPNGWTGLLYGQTAFVLATSFAATVLFSDAIVLWRACAVWPKNKPILYTCVSLFLTTFVFATVNLVLMSRAGQTGFRVLPGIPYGFFFSIPAYFVFVLSLLSNIFSFCAIGYKAWTHRQTIKAHLTASRSRRFTAEKVLAILVESSAVYLVLWILYFAASVVNIPPSFAYFMTQITAAYPTIIIILVMVEKTSLAREAVVSTPSRVVLPPIQVTLGTIVNAPPPCFTPSHIPVTLGRVISLSSSHSSIPTEEEKREEKSVVGVV</sequence>
<dbReference type="EMBL" id="MU273978">
    <property type="protein sequence ID" value="KAI0027167.1"/>
    <property type="molecule type" value="Genomic_DNA"/>
</dbReference>
<reference evidence="1" key="1">
    <citation type="submission" date="2021-02" db="EMBL/GenBank/DDBJ databases">
        <authorList>
            <consortium name="DOE Joint Genome Institute"/>
            <person name="Ahrendt S."/>
            <person name="Looney B.P."/>
            <person name="Miyauchi S."/>
            <person name="Morin E."/>
            <person name="Drula E."/>
            <person name="Courty P.E."/>
            <person name="Chicoki N."/>
            <person name="Fauchery L."/>
            <person name="Kohler A."/>
            <person name="Kuo A."/>
            <person name="Labutti K."/>
            <person name="Pangilinan J."/>
            <person name="Lipzen A."/>
            <person name="Riley R."/>
            <person name="Andreopoulos W."/>
            <person name="He G."/>
            <person name="Johnson J."/>
            <person name="Barry K.W."/>
            <person name="Grigoriev I.V."/>
            <person name="Nagy L."/>
            <person name="Hibbett D."/>
            <person name="Henrissat B."/>
            <person name="Matheny P.B."/>
            <person name="Labbe J."/>
            <person name="Martin F."/>
        </authorList>
    </citation>
    <scope>NUCLEOTIDE SEQUENCE</scope>
    <source>
        <strain evidence="1">EC-137</strain>
    </source>
</reference>
<proteinExistence type="predicted"/>
<keyword evidence="2" id="KW-1185">Reference proteome</keyword>